<dbReference type="PROSITE" id="PS00406">
    <property type="entry name" value="ACTINS_1"/>
    <property type="match status" value="1"/>
</dbReference>
<keyword evidence="3" id="KW-0963">Cytoplasm</keyword>
<dbReference type="PANTHER" id="PTHR11937">
    <property type="entry name" value="ACTIN"/>
    <property type="match status" value="1"/>
</dbReference>
<dbReference type="SMART" id="SM00268">
    <property type="entry name" value="ACTIN"/>
    <property type="match status" value="1"/>
</dbReference>
<dbReference type="Gene3D" id="3.90.640.10">
    <property type="entry name" value="Actin, Chain A, domain 4"/>
    <property type="match status" value="1"/>
</dbReference>
<evidence type="ECO:0000256" key="6">
    <source>
        <dbReference type="ARBA" id="ARBA00023212"/>
    </source>
</evidence>
<evidence type="ECO:0000256" key="2">
    <source>
        <dbReference type="ARBA" id="ARBA00006752"/>
    </source>
</evidence>
<evidence type="ECO:0000313" key="8">
    <source>
        <dbReference type="Proteomes" id="UP001652660"/>
    </source>
</evidence>
<dbReference type="InterPro" id="IPR004000">
    <property type="entry name" value="Actin"/>
</dbReference>
<dbReference type="FunFam" id="3.30.420.40:FF:000148">
    <property type="entry name" value="Actin, alpha skeletal muscle"/>
    <property type="match status" value="1"/>
</dbReference>
<dbReference type="GO" id="GO:0005524">
    <property type="term" value="F:ATP binding"/>
    <property type="evidence" value="ECO:0007669"/>
    <property type="project" value="UniProtKB-KW"/>
</dbReference>
<dbReference type="OrthoDB" id="5132116at2759"/>
<keyword evidence="6" id="KW-0206">Cytoskeleton</keyword>
<dbReference type="Gene3D" id="3.30.420.40">
    <property type="match status" value="2"/>
</dbReference>
<sequence>MELDLQRLAINGLLADSISLPPKTHLSLITFETILLHIYDIAELAMLVIKQAGFAGDDFPLASFPHLVGRTRHMFPTYQTYVGEEVLGKRGFLEIFPSTENGLVKNWDSRERVWHHTFYDKLHVDPRDHPVLLTEPPLNPKANPQKLTEIMFETFHVLGHTFQHHVPAMYLANPAILSLYFSGRATGTVLHVGEEISYIVPIYEGHALPHAISKLNLGGRDLTTRLWSQHWYNCSEREILRKIKEKLGYVALDFSQEMETSITNPTLFHEKYECPGGEVLLVGSERFQCSEILFQPSIIGLEDDGIQKLTNRSIRKCDVHVQKILSNNIVLSGGSTLLRGFADRVRKELILCSSFRGLIDKEITGRVPILKNISVLALPGREYGPWIGGSKLAALDTFKQMWIRADEYDEYGPSIVQKKCL</sequence>
<evidence type="ECO:0000256" key="7">
    <source>
        <dbReference type="RuleBase" id="RU000487"/>
    </source>
</evidence>
<dbReference type="Pfam" id="PF00022">
    <property type="entry name" value="Actin"/>
    <property type="match status" value="2"/>
</dbReference>
<evidence type="ECO:0000256" key="3">
    <source>
        <dbReference type="ARBA" id="ARBA00022490"/>
    </source>
</evidence>
<dbReference type="RefSeq" id="XP_027072026.1">
    <property type="nucleotide sequence ID" value="XM_027216225.1"/>
</dbReference>
<protein>
    <submittedName>
        <fullName evidence="9">Actin-100-like</fullName>
    </submittedName>
</protein>
<name>A0A6P6T281_COFAR</name>
<gene>
    <name evidence="9" type="primary">LOC113696841</name>
</gene>
<comment type="similarity">
    <text evidence="2 7">Belongs to the actin family.</text>
</comment>
<reference evidence="9" key="2">
    <citation type="submission" date="2025-08" db="UniProtKB">
        <authorList>
            <consortium name="RefSeq"/>
        </authorList>
    </citation>
    <scope>IDENTIFICATION</scope>
    <source>
        <tissue evidence="9">Leaves</tissue>
    </source>
</reference>
<dbReference type="AlphaFoldDB" id="A0A6P6T281"/>
<dbReference type="GO" id="GO:0005856">
    <property type="term" value="C:cytoskeleton"/>
    <property type="evidence" value="ECO:0007669"/>
    <property type="project" value="UniProtKB-SubCell"/>
</dbReference>
<dbReference type="InterPro" id="IPR043129">
    <property type="entry name" value="ATPase_NBD"/>
</dbReference>
<evidence type="ECO:0000256" key="1">
    <source>
        <dbReference type="ARBA" id="ARBA00004245"/>
    </source>
</evidence>
<dbReference type="SUPFAM" id="SSF53067">
    <property type="entry name" value="Actin-like ATPase domain"/>
    <property type="match status" value="2"/>
</dbReference>
<dbReference type="Proteomes" id="UP001652660">
    <property type="component" value="Chromosome 6e"/>
</dbReference>
<dbReference type="InterPro" id="IPR004001">
    <property type="entry name" value="Actin_CS"/>
</dbReference>
<keyword evidence="8" id="KW-1185">Reference proteome</keyword>
<keyword evidence="4" id="KW-0547">Nucleotide-binding</keyword>
<evidence type="ECO:0000256" key="5">
    <source>
        <dbReference type="ARBA" id="ARBA00022840"/>
    </source>
</evidence>
<reference evidence="8" key="1">
    <citation type="journal article" date="2025" name="Foods">
        <title>Unveiling the Microbial Signatures of Arabica Coffee Cherries: Insights into Ripeness Specific Diversity, Functional Traits, and Implications for Quality and Safety.</title>
        <authorList>
            <consortium name="RefSeq"/>
            <person name="Tenea G.N."/>
            <person name="Cifuentes V."/>
            <person name="Reyes P."/>
            <person name="Cevallos-Vallejos M."/>
        </authorList>
    </citation>
    <scope>NUCLEOTIDE SEQUENCE [LARGE SCALE GENOMIC DNA]</scope>
</reference>
<accession>A0A6P6T281</accession>
<comment type="subcellular location">
    <subcellularLocation>
        <location evidence="1">Cytoplasm</location>
        <location evidence="1">Cytoskeleton</location>
    </subcellularLocation>
</comment>
<dbReference type="GeneID" id="113696841"/>
<evidence type="ECO:0000256" key="4">
    <source>
        <dbReference type="ARBA" id="ARBA00022741"/>
    </source>
</evidence>
<proteinExistence type="inferred from homology"/>
<dbReference type="PRINTS" id="PR00190">
    <property type="entry name" value="ACTIN"/>
</dbReference>
<organism evidence="8 9">
    <name type="scientific">Coffea arabica</name>
    <name type="common">Arabian coffee</name>
    <dbReference type="NCBI Taxonomy" id="13443"/>
    <lineage>
        <taxon>Eukaryota</taxon>
        <taxon>Viridiplantae</taxon>
        <taxon>Streptophyta</taxon>
        <taxon>Embryophyta</taxon>
        <taxon>Tracheophyta</taxon>
        <taxon>Spermatophyta</taxon>
        <taxon>Magnoliopsida</taxon>
        <taxon>eudicotyledons</taxon>
        <taxon>Gunneridae</taxon>
        <taxon>Pentapetalae</taxon>
        <taxon>asterids</taxon>
        <taxon>lamiids</taxon>
        <taxon>Gentianales</taxon>
        <taxon>Rubiaceae</taxon>
        <taxon>Ixoroideae</taxon>
        <taxon>Gardenieae complex</taxon>
        <taxon>Bertiereae - Coffeeae clade</taxon>
        <taxon>Coffeeae</taxon>
        <taxon>Coffea</taxon>
    </lineage>
</organism>
<evidence type="ECO:0000313" key="9">
    <source>
        <dbReference type="RefSeq" id="XP_027072026.1"/>
    </source>
</evidence>
<keyword evidence="5" id="KW-0067">ATP-binding</keyword>